<evidence type="ECO:0000256" key="1">
    <source>
        <dbReference type="SAM" id="SignalP"/>
    </source>
</evidence>
<dbReference type="AlphaFoldDB" id="A0A4R7W558"/>
<feature type="chain" id="PRO_5020466342" description="Secreted protein" evidence="1">
    <location>
        <begin position="37"/>
        <end position="119"/>
    </location>
</feature>
<organism evidence="2 3">
    <name type="scientific">Actinophytocola oryzae</name>
    <dbReference type="NCBI Taxonomy" id="502181"/>
    <lineage>
        <taxon>Bacteria</taxon>
        <taxon>Bacillati</taxon>
        <taxon>Actinomycetota</taxon>
        <taxon>Actinomycetes</taxon>
        <taxon>Pseudonocardiales</taxon>
        <taxon>Pseudonocardiaceae</taxon>
    </lineage>
</organism>
<dbReference type="PROSITE" id="PS51318">
    <property type="entry name" value="TAT"/>
    <property type="match status" value="1"/>
</dbReference>
<gene>
    <name evidence="2" type="ORF">CLV71_101565</name>
</gene>
<evidence type="ECO:0000313" key="2">
    <source>
        <dbReference type="EMBL" id="TDV57692.1"/>
    </source>
</evidence>
<protein>
    <recommendedName>
        <fullName evidence="4">Secreted protein</fullName>
    </recommendedName>
</protein>
<feature type="signal peptide" evidence="1">
    <location>
        <begin position="1"/>
        <end position="36"/>
    </location>
</feature>
<reference evidence="2 3" key="1">
    <citation type="submission" date="2019-03" db="EMBL/GenBank/DDBJ databases">
        <title>Genomic Encyclopedia of Archaeal and Bacterial Type Strains, Phase II (KMG-II): from individual species to whole genera.</title>
        <authorList>
            <person name="Goeker M."/>
        </authorList>
    </citation>
    <scope>NUCLEOTIDE SEQUENCE [LARGE SCALE GENOMIC DNA]</scope>
    <source>
        <strain evidence="2 3">DSM 45499</strain>
    </source>
</reference>
<keyword evidence="1" id="KW-0732">Signal</keyword>
<evidence type="ECO:0008006" key="4">
    <source>
        <dbReference type="Google" id="ProtNLM"/>
    </source>
</evidence>
<dbReference type="Proteomes" id="UP000294927">
    <property type="component" value="Unassembled WGS sequence"/>
</dbReference>
<accession>A0A4R7W558</accession>
<sequence length="119" mass="12407">MIMRHRHTGRRWFTRAALGLSAAVVLPVLMTGTASAANSTIPGGNASIHPTVGVACAGSGSTIRVHYAYAVVTGQEMGGSKDTPAGGCTGSFYPPQGTFRHFHLCNLTTKYCGPEVTVQ</sequence>
<proteinExistence type="predicted"/>
<comment type="caution">
    <text evidence="2">The sequence shown here is derived from an EMBL/GenBank/DDBJ whole genome shotgun (WGS) entry which is preliminary data.</text>
</comment>
<evidence type="ECO:0000313" key="3">
    <source>
        <dbReference type="Proteomes" id="UP000294927"/>
    </source>
</evidence>
<keyword evidence="3" id="KW-1185">Reference proteome</keyword>
<name>A0A4R7W558_9PSEU</name>
<dbReference type="EMBL" id="SOCP01000001">
    <property type="protein sequence ID" value="TDV57692.1"/>
    <property type="molecule type" value="Genomic_DNA"/>
</dbReference>
<dbReference type="InterPro" id="IPR006311">
    <property type="entry name" value="TAT_signal"/>
</dbReference>